<organism evidence="1 2">
    <name type="scientific">Hymenobacter cavernae</name>
    <dbReference type="NCBI Taxonomy" id="2044852"/>
    <lineage>
        <taxon>Bacteria</taxon>
        <taxon>Pseudomonadati</taxon>
        <taxon>Bacteroidota</taxon>
        <taxon>Cytophagia</taxon>
        <taxon>Cytophagales</taxon>
        <taxon>Hymenobacteraceae</taxon>
        <taxon>Hymenobacter</taxon>
    </lineage>
</organism>
<evidence type="ECO:0000313" key="1">
    <source>
        <dbReference type="EMBL" id="GGF09080.1"/>
    </source>
</evidence>
<evidence type="ECO:0000313" key="2">
    <source>
        <dbReference type="Proteomes" id="UP000632273"/>
    </source>
</evidence>
<proteinExistence type="predicted"/>
<reference evidence="2" key="1">
    <citation type="journal article" date="2019" name="Int. J. Syst. Evol. Microbiol.">
        <title>The Global Catalogue of Microorganisms (GCM) 10K type strain sequencing project: providing services to taxonomists for standard genome sequencing and annotation.</title>
        <authorList>
            <consortium name="The Broad Institute Genomics Platform"/>
            <consortium name="The Broad Institute Genome Sequencing Center for Infectious Disease"/>
            <person name="Wu L."/>
            <person name="Ma J."/>
        </authorList>
    </citation>
    <scope>NUCLEOTIDE SEQUENCE [LARGE SCALE GENOMIC DNA]</scope>
    <source>
        <strain evidence="2">CGMCC 1.15197</strain>
    </source>
</reference>
<dbReference type="EMBL" id="BMHT01000003">
    <property type="protein sequence ID" value="GGF09080.1"/>
    <property type="molecule type" value="Genomic_DNA"/>
</dbReference>
<accession>A0ABQ1U4K1</accession>
<evidence type="ECO:0008006" key="3">
    <source>
        <dbReference type="Google" id="ProtNLM"/>
    </source>
</evidence>
<name>A0ABQ1U4K1_9BACT</name>
<protein>
    <recommendedName>
        <fullName evidence="3">STAS/SEC14 domain-containing protein</fullName>
    </recommendedName>
</protein>
<gene>
    <name evidence="1" type="ORF">GCM10011383_20310</name>
</gene>
<comment type="caution">
    <text evidence="1">The sequence shown here is derived from an EMBL/GenBank/DDBJ whole genome shotgun (WGS) entry which is preliminary data.</text>
</comment>
<dbReference type="Proteomes" id="UP000632273">
    <property type="component" value="Unassembled WGS sequence"/>
</dbReference>
<keyword evidence="2" id="KW-1185">Reference proteome</keyword>
<sequence length="158" mass="17957">MLWAYLHTATDLPAALIPVLYARSPKIPHFTNAVGSIYYCSQGYIQLTWSSERIQLTELQVFYEQTLSLLDSTNSRKILSEHGQRQPLPAAAQHWLTHDWIPRAIKQVRVEYCAIVDGSNPMHRLSTQTVIMQAPAEFVFKRFATSVEAEAWLGSLPN</sequence>